<dbReference type="EMBL" id="JANBUO010001475">
    <property type="protein sequence ID" value="KAJ2798117.1"/>
    <property type="molecule type" value="Genomic_DNA"/>
</dbReference>
<keyword evidence="2" id="KW-1185">Reference proteome</keyword>
<proteinExistence type="predicted"/>
<name>A0A9W8LQ21_9FUNG</name>
<dbReference type="AlphaFoldDB" id="A0A9W8LQ21"/>
<comment type="caution">
    <text evidence="1">The sequence shown here is derived from an EMBL/GenBank/DDBJ whole genome shotgun (WGS) entry which is preliminary data.</text>
</comment>
<gene>
    <name evidence="1" type="ORF">H4R20_004936</name>
</gene>
<reference evidence="1" key="1">
    <citation type="submission" date="2022-07" db="EMBL/GenBank/DDBJ databases">
        <title>Phylogenomic reconstructions and comparative analyses of Kickxellomycotina fungi.</title>
        <authorList>
            <person name="Reynolds N.K."/>
            <person name="Stajich J.E."/>
            <person name="Barry K."/>
            <person name="Grigoriev I.V."/>
            <person name="Crous P."/>
            <person name="Smith M.E."/>
        </authorList>
    </citation>
    <scope>NUCLEOTIDE SEQUENCE</scope>
    <source>
        <strain evidence="1">NRRL 1565</strain>
    </source>
</reference>
<evidence type="ECO:0000313" key="2">
    <source>
        <dbReference type="Proteomes" id="UP001140094"/>
    </source>
</evidence>
<accession>A0A9W8LQ21</accession>
<evidence type="ECO:0000313" key="1">
    <source>
        <dbReference type="EMBL" id="KAJ2798117.1"/>
    </source>
</evidence>
<protein>
    <submittedName>
        <fullName evidence="1">Uncharacterized protein</fullName>
    </submittedName>
</protein>
<sequence>MWRESHGADEASEDLKIKLFKFLEAAKMAQGTGVVTKRNFITKLRHAISKAEEELVEEDIANHMDGKNSNPTCVKKLNELIGRPTAVFA</sequence>
<dbReference type="OrthoDB" id="5665132at2759"/>
<organism evidence="1 2">
    <name type="scientific">Coemansia guatemalensis</name>
    <dbReference type="NCBI Taxonomy" id="2761395"/>
    <lineage>
        <taxon>Eukaryota</taxon>
        <taxon>Fungi</taxon>
        <taxon>Fungi incertae sedis</taxon>
        <taxon>Zoopagomycota</taxon>
        <taxon>Kickxellomycotina</taxon>
        <taxon>Kickxellomycetes</taxon>
        <taxon>Kickxellales</taxon>
        <taxon>Kickxellaceae</taxon>
        <taxon>Coemansia</taxon>
    </lineage>
</organism>
<dbReference type="Proteomes" id="UP001140094">
    <property type="component" value="Unassembled WGS sequence"/>
</dbReference>